<accession>A0A9X1NHW7</accession>
<gene>
    <name evidence="4" type="ORF">LR394_24930</name>
</gene>
<dbReference type="EMBL" id="JAJOMB010000015">
    <property type="protein sequence ID" value="MCD5314159.1"/>
    <property type="molecule type" value="Genomic_DNA"/>
</dbReference>
<dbReference type="InterPro" id="IPR038607">
    <property type="entry name" value="PhoD-like_sf"/>
</dbReference>
<evidence type="ECO:0000313" key="4">
    <source>
        <dbReference type="EMBL" id="MCD5314159.1"/>
    </source>
</evidence>
<name>A0A9X1NHW7_9ACTN</name>
<dbReference type="Gene3D" id="3.60.21.70">
    <property type="entry name" value="PhoD-like phosphatase"/>
    <property type="match status" value="1"/>
</dbReference>
<organism evidence="4 5">
    <name type="scientific">Kineosporia babensis</name>
    <dbReference type="NCBI Taxonomy" id="499548"/>
    <lineage>
        <taxon>Bacteria</taxon>
        <taxon>Bacillati</taxon>
        <taxon>Actinomycetota</taxon>
        <taxon>Actinomycetes</taxon>
        <taxon>Kineosporiales</taxon>
        <taxon>Kineosporiaceae</taxon>
        <taxon>Kineosporia</taxon>
    </lineage>
</organism>
<evidence type="ECO:0000259" key="2">
    <source>
        <dbReference type="Pfam" id="PF09423"/>
    </source>
</evidence>
<dbReference type="PANTHER" id="PTHR37031">
    <property type="entry name" value="METALLOPHOSPHATASE BINDING DOMAIN PROTEIN"/>
    <property type="match status" value="1"/>
</dbReference>
<dbReference type="Pfam" id="PF09423">
    <property type="entry name" value="PhoD"/>
    <property type="match status" value="1"/>
</dbReference>
<proteinExistence type="predicted"/>
<dbReference type="RefSeq" id="WP_231446449.1">
    <property type="nucleotide sequence ID" value="NZ_JAJOMB010000015.1"/>
</dbReference>
<keyword evidence="5" id="KW-1185">Reference proteome</keyword>
<dbReference type="AlphaFoldDB" id="A0A9X1NHW7"/>
<dbReference type="Pfam" id="PF25077">
    <property type="entry name" value="DUF7800"/>
    <property type="match status" value="1"/>
</dbReference>
<dbReference type="SUPFAM" id="SSF56300">
    <property type="entry name" value="Metallo-dependent phosphatases"/>
    <property type="match status" value="1"/>
</dbReference>
<feature type="domain" description="PhoD-like phosphatase metallophosphatase" evidence="2">
    <location>
        <begin position="138"/>
        <end position="253"/>
    </location>
</feature>
<dbReference type="InterPro" id="IPR029052">
    <property type="entry name" value="Metallo-depent_PP-like"/>
</dbReference>
<reference evidence="4" key="1">
    <citation type="submission" date="2021-11" db="EMBL/GenBank/DDBJ databases">
        <title>Streptomyces corallinus and Kineosporia corallina sp. nov., two new coral-derived marine actinobacteria.</title>
        <authorList>
            <person name="Buangrab K."/>
            <person name="Sutthacheep M."/>
            <person name="Yeemin T."/>
            <person name="Harunari E."/>
            <person name="Igarashi Y."/>
            <person name="Sripreechasak P."/>
            <person name="Kanchanasin P."/>
            <person name="Tanasupawat S."/>
            <person name="Phongsopitanun W."/>
        </authorList>
    </citation>
    <scope>NUCLEOTIDE SEQUENCE</scope>
    <source>
        <strain evidence="4">JCM 31032</strain>
    </source>
</reference>
<evidence type="ECO:0000256" key="1">
    <source>
        <dbReference type="SAM" id="MobiDB-lite"/>
    </source>
</evidence>
<feature type="domain" description="DUF7800" evidence="3">
    <location>
        <begin position="1"/>
        <end position="80"/>
    </location>
</feature>
<sequence length="585" mass="66021">MPSLILGPVLRHVGASHATVWVEVDTRCEVSVLGATEKTFEVSGHHYALVQVMDLSPDEVVEYDVRLNGELVWPPVDPGVSQPALPSSRIRTLDHSRPQRIAFGSCRVPTQRTLKGRRKYGVDALEAYAVRIANHPEDAWPDLMLMLGDQVYADETTELTQQRIAGHRDITQEPKGQVADFEEYTWLYHESWSDPQIRWLMSTVPIAMIFDDHDVHDDWNTSRPWRADMKQTSWWSERIIGGLVSYWVYQHIGNLAPDELAADEIYQRVRALAESGEDAGPMLREFAEMADAEADGGKGYRWSFWRDLGRTRLVVIDSRCGRMLDGDMRSMLSDTEFDWVQDKAQGDFDHLLIGTSLPWLMAPALHQIEAWNEHLAESGGRRGQIGEKLRRASDLEHWPAFRASFDRLSRLIADVASREGAPATVCVLSGDVHHSYVCEADVTPLMQTVPKDVSKVYQLTCSPVHNTIPAVMRLAFSISWTAPVTRIARLLFTRPRTIPETLMRWKSIGGPVFGNAIATLVLEGRSARMTLESTRKAVPQPPRNTLTLASPGREPDNQWALTADDWDAERFPLEVEIARDLSSRT</sequence>
<comment type="caution">
    <text evidence="4">The sequence shown here is derived from an EMBL/GenBank/DDBJ whole genome shotgun (WGS) entry which is preliminary data.</text>
</comment>
<evidence type="ECO:0000259" key="3">
    <source>
        <dbReference type="Pfam" id="PF25077"/>
    </source>
</evidence>
<dbReference type="InterPro" id="IPR056702">
    <property type="entry name" value="DUF7800"/>
</dbReference>
<dbReference type="CDD" id="cd07389">
    <property type="entry name" value="MPP_PhoD"/>
    <property type="match status" value="1"/>
</dbReference>
<dbReference type="Proteomes" id="UP001138997">
    <property type="component" value="Unassembled WGS sequence"/>
</dbReference>
<protein>
    <submittedName>
        <fullName evidence="4">Alkaline phosphatase family protein</fullName>
    </submittedName>
</protein>
<evidence type="ECO:0000313" key="5">
    <source>
        <dbReference type="Proteomes" id="UP001138997"/>
    </source>
</evidence>
<dbReference type="PANTHER" id="PTHR37031:SF2">
    <property type="entry name" value="PHOD-LIKE PHOSPHATASE METALLOPHOSPHATASE DOMAIN-CONTAINING PROTEIN"/>
    <property type="match status" value="1"/>
</dbReference>
<feature type="region of interest" description="Disordered" evidence="1">
    <location>
        <begin position="534"/>
        <end position="555"/>
    </location>
</feature>
<dbReference type="InterPro" id="IPR018946">
    <property type="entry name" value="PhoD-like_MPP"/>
</dbReference>